<dbReference type="Gene3D" id="2.60.270.50">
    <property type="match status" value="1"/>
</dbReference>
<keyword evidence="3" id="KW-1185">Reference proteome</keyword>
<dbReference type="AlphaFoldDB" id="W6QQ25"/>
<gene>
    <name evidence="2" type="ORF">PROQFM164_S02g001813</name>
</gene>
<dbReference type="PIRSF" id="PIRSF007951">
    <property type="entry name" value="Hemolysin, aegerolysin type"/>
    <property type="match status" value="1"/>
</dbReference>
<organism evidence="2 3">
    <name type="scientific">Penicillium roqueforti (strain FM164)</name>
    <dbReference type="NCBI Taxonomy" id="1365484"/>
    <lineage>
        <taxon>Eukaryota</taxon>
        <taxon>Fungi</taxon>
        <taxon>Dikarya</taxon>
        <taxon>Ascomycota</taxon>
        <taxon>Pezizomycotina</taxon>
        <taxon>Eurotiomycetes</taxon>
        <taxon>Eurotiomycetidae</taxon>
        <taxon>Eurotiales</taxon>
        <taxon>Aspergillaceae</taxon>
        <taxon>Penicillium</taxon>
    </lineage>
</organism>
<dbReference type="GO" id="GO:0019836">
    <property type="term" value="P:symbiont-mediated hemolysis of host erythrocyte"/>
    <property type="evidence" value="ECO:0007669"/>
    <property type="project" value="InterPro"/>
</dbReference>
<dbReference type="Pfam" id="PF06355">
    <property type="entry name" value="Aegerolysin"/>
    <property type="match status" value="1"/>
</dbReference>
<proteinExistence type="inferred from homology"/>
<comment type="similarity">
    <text evidence="1">Belongs to the aegerolysin family.</text>
</comment>
<name>W6QQ25_PENRF</name>
<dbReference type="InterPro" id="IPR009413">
    <property type="entry name" value="Aegerolysin-typ"/>
</dbReference>
<protein>
    <submittedName>
        <fullName evidence="2">Asp-hemolysin</fullName>
    </submittedName>
</protein>
<dbReference type="OrthoDB" id="2727348at2759"/>
<dbReference type="STRING" id="1365484.W6QQ25"/>
<dbReference type="Proteomes" id="UP000030686">
    <property type="component" value="Unassembled WGS sequence"/>
</dbReference>
<evidence type="ECO:0000256" key="1">
    <source>
        <dbReference type="ARBA" id="ARBA00010795"/>
    </source>
</evidence>
<dbReference type="EMBL" id="HG792016">
    <property type="protein sequence ID" value="CDM31662.1"/>
    <property type="molecule type" value="Genomic_DNA"/>
</dbReference>
<evidence type="ECO:0000313" key="3">
    <source>
        <dbReference type="Proteomes" id="UP000030686"/>
    </source>
</evidence>
<reference evidence="2" key="1">
    <citation type="journal article" date="2014" name="Nat. Commun.">
        <title>Multiple recent horizontal transfers of a large genomic region in cheese making fungi.</title>
        <authorList>
            <person name="Cheeseman K."/>
            <person name="Ropars J."/>
            <person name="Renault P."/>
            <person name="Dupont J."/>
            <person name="Gouzy J."/>
            <person name="Branca A."/>
            <person name="Abraham A.L."/>
            <person name="Ceppi M."/>
            <person name="Conseiller E."/>
            <person name="Debuchy R."/>
            <person name="Malagnac F."/>
            <person name="Goarin A."/>
            <person name="Silar P."/>
            <person name="Lacoste S."/>
            <person name="Sallet E."/>
            <person name="Bensimon A."/>
            <person name="Giraud T."/>
            <person name="Brygoo Y."/>
        </authorList>
    </citation>
    <scope>NUCLEOTIDE SEQUENCE [LARGE SCALE GENOMIC DNA]</scope>
    <source>
        <strain evidence="2">FM164</strain>
    </source>
</reference>
<accession>W6QQ25</accession>
<dbReference type="OMA" id="SELNDHY"/>
<sequence>MYKQWITIHLINSMHSGHVYVKHAILEYGRFHRNGDRNDEISTEMIDQTQVAPGSSVNINSCGNPAEASGTEGSIELYDGYTRIAKVHWLCHLGNHSSEFGISELNDHYWIKSGAWDADSAIGFLDVQVGRKD</sequence>
<evidence type="ECO:0000313" key="2">
    <source>
        <dbReference type="EMBL" id="CDM31662.1"/>
    </source>
</evidence>